<protein>
    <submittedName>
        <fullName evidence="1">Uncharacterized protein</fullName>
    </submittedName>
</protein>
<dbReference type="AlphaFoldDB" id="A0A917ZI76"/>
<sequence length="108" mass="10962">MAGVELSRKALEQLQDSVHDRSVDLVKVKDGKAVAGGGGFPAKAPASTVFGALDDSAGLASAVETVEATVGSELDAAKNRLKGVENALDLVRRNIKTADDASTAPDSA</sequence>
<reference evidence="1" key="2">
    <citation type="submission" date="2020-09" db="EMBL/GenBank/DDBJ databases">
        <authorList>
            <person name="Sun Q."/>
            <person name="Zhou Y."/>
        </authorList>
    </citation>
    <scope>NUCLEOTIDE SEQUENCE</scope>
    <source>
        <strain evidence="1">CGMCC 4.7368</strain>
    </source>
</reference>
<reference evidence="1" key="1">
    <citation type="journal article" date="2014" name="Int. J. Syst. Evol. Microbiol.">
        <title>Complete genome sequence of Corynebacterium casei LMG S-19264T (=DSM 44701T), isolated from a smear-ripened cheese.</title>
        <authorList>
            <consortium name="US DOE Joint Genome Institute (JGI-PGF)"/>
            <person name="Walter F."/>
            <person name="Albersmeier A."/>
            <person name="Kalinowski J."/>
            <person name="Ruckert C."/>
        </authorList>
    </citation>
    <scope>NUCLEOTIDE SEQUENCE</scope>
    <source>
        <strain evidence="1">CGMCC 4.7368</strain>
    </source>
</reference>
<keyword evidence="2" id="KW-1185">Reference proteome</keyword>
<evidence type="ECO:0000313" key="1">
    <source>
        <dbReference type="EMBL" id="GGO82987.1"/>
    </source>
</evidence>
<evidence type="ECO:0000313" key="2">
    <source>
        <dbReference type="Proteomes" id="UP000646523"/>
    </source>
</evidence>
<name>A0A917ZI76_9ACTN</name>
<accession>A0A917ZI76</accession>
<organism evidence="1 2">
    <name type="scientific">Nonomuraea cavernae</name>
    <dbReference type="NCBI Taxonomy" id="2045107"/>
    <lineage>
        <taxon>Bacteria</taxon>
        <taxon>Bacillati</taxon>
        <taxon>Actinomycetota</taxon>
        <taxon>Actinomycetes</taxon>
        <taxon>Streptosporangiales</taxon>
        <taxon>Streptosporangiaceae</taxon>
        <taxon>Nonomuraea</taxon>
    </lineage>
</organism>
<gene>
    <name evidence="1" type="ORF">GCM10012289_75500</name>
</gene>
<dbReference type="EMBL" id="BMNH01000047">
    <property type="protein sequence ID" value="GGO82987.1"/>
    <property type="molecule type" value="Genomic_DNA"/>
</dbReference>
<comment type="caution">
    <text evidence="1">The sequence shown here is derived from an EMBL/GenBank/DDBJ whole genome shotgun (WGS) entry which is preliminary data.</text>
</comment>
<dbReference type="RefSeq" id="WP_189129046.1">
    <property type="nucleotide sequence ID" value="NZ_BMNH01000047.1"/>
</dbReference>
<proteinExistence type="predicted"/>
<dbReference type="Proteomes" id="UP000646523">
    <property type="component" value="Unassembled WGS sequence"/>
</dbReference>